<accession>A0A382WV81</accession>
<dbReference type="InterPro" id="IPR029058">
    <property type="entry name" value="AB_hydrolase_fold"/>
</dbReference>
<dbReference type="EMBL" id="UINC01162649">
    <property type="protein sequence ID" value="SVD62519.1"/>
    <property type="molecule type" value="Genomic_DNA"/>
</dbReference>
<evidence type="ECO:0000313" key="1">
    <source>
        <dbReference type="EMBL" id="SVD62519.1"/>
    </source>
</evidence>
<proteinExistence type="predicted"/>
<dbReference type="SUPFAM" id="SSF53474">
    <property type="entry name" value="alpha/beta-Hydrolases"/>
    <property type="match status" value="1"/>
</dbReference>
<dbReference type="Gene3D" id="3.40.50.1820">
    <property type="entry name" value="alpha/beta hydrolase"/>
    <property type="match status" value="1"/>
</dbReference>
<sequence length="130" mass="14174">MTGNSGGGVLTAYTAAIDTRIRVAIPSCSFTSVMSAEGFIFHCDCCLVPKLRDWGDWKELGGLVAPRHLLIVHGVDDSLHHPPTVEKLAASIGKIFQAAGVPNHTELGWGNSGHRFYPNLMWPFFEKGLR</sequence>
<dbReference type="AlphaFoldDB" id="A0A382WV81"/>
<protein>
    <recommendedName>
        <fullName evidence="2">Peptidase S9 prolyl oligopeptidase catalytic domain-containing protein</fullName>
    </recommendedName>
</protein>
<evidence type="ECO:0008006" key="2">
    <source>
        <dbReference type="Google" id="ProtNLM"/>
    </source>
</evidence>
<name>A0A382WV81_9ZZZZ</name>
<gene>
    <name evidence="1" type="ORF">METZ01_LOCUS415373</name>
</gene>
<organism evidence="1">
    <name type="scientific">marine metagenome</name>
    <dbReference type="NCBI Taxonomy" id="408172"/>
    <lineage>
        <taxon>unclassified sequences</taxon>
        <taxon>metagenomes</taxon>
        <taxon>ecological metagenomes</taxon>
    </lineage>
</organism>
<reference evidence="1" key="1">
    <citation type="submission" date="2018-05" db="EMBL/GenBank/DDBJ databases">
        <authorList>
            <person name="Lanie J.A."/>
            <person name="Ng W.-L."/>
            <person name="Kazmierczak K.M."/>
            <person name="Andrzejewski T.M."/>
            <person name="Davidsen T.M."/>
            <person name="Wayne K.J."/>
            <person name="Tettelin H."/>
            <person name="Glass J.I."/>
            <person name="Rusch D."/>
            <person name="Podicherti R."/>
            <person name="Tsui H.-C.T."/>
            <person name="Winkler M.E."/>
        </authorList>
    </citation>
    <scope>NUCLEOTIDE SEQUENCE</scope>
</reference>